<dbReference type="PANTHER" id="PTHR32166">
    <property type="entry name" value="OSJNBA0013A04.12 PROTEIN"/>
    <property type="match status" value="1"/>
</dbReference>
<feature type="region of interest" description="Disordered" evidence="1">
    <location>
        <begin position="250"/>
        <end position="335"/>
    </location>
</feature>
<dbReference type="HOGENOM" id="CLU_016471_1_0_1"/>
<dbReference type="InterPro" id="IPR008906">
    <property type="entry name" value="HATC_C_dom"/>
</dbReference>
<reference evidence="3" key="1">
    <citation type="journal article" date="2014" name="Science">
        <title>Structural and functional partitioning of bread wheat chromosome 3B.</title>
        <authorList>
            <person name="Choulet F."/>
            <person name="Alberti A."/>
            <person name="Theil S."/>
            <person name="Glover N."/>
            <person name="Barbe V."/>
            <person name="Daron J."/>
            <person name="Pingault L."/>
            <person name="Sourdille P."/>
            <person name="Couloux A."/>
            <person name="Paux E."/>
            <person name="Leroy P."/>
            <person name="Mangenot S."/>
            <person name="Guilhot N."/>
            <person name="Le Gouis J."/>
            <person name="Balfourier F."/>
            <person name="Alaux M."/>
            <person name="Jamilloux V."/>
            <person name="Poulain J."/>
            <person name="Durand C."/>
            <person name="Bellec A."/>
            <person name="Gaspin C."/>
            <person name="Safar J."/>
            <person name="Dolezel J."/>
            <person name="Rogers J."/>
            <person name="Vandepoele K."/>
            <person name="Aury J.M."/>
            <person name="Mayer K."/>
            <person name="Berges H."/>
            <person name="Quesneville H."/>
            <person name="Wincker P."/>
            <person name="Feuillet C."/>
        </authorList>
    </citation>
    <scope>NUCLEOTIDE SEQUENCE</scope>
</reference>
<accession>A0A077S6I2</accession>
<evidence type="ECO:0000256" key="1">
    <source>
        <dbReference type="SAM" id="MobiDB-lite"/>
    </source>
</evidence>
<proteinExistence type="predicted"/>
<dbReference type="GO" id="GO:0046983">
    <property type="term" value="F:protein dimerization activity"/>
    <property type="evidence" value="ECO:0007669"/>
    <property type="project" value="InterPro"/>
</dbReference>
<dbReference type="AlphaFoldDB" id="A0A077S6I2"/>
<feature type="domain" description="HAT C-terminal dimerisation" evidence="2">
    <location>
        <begin position="150"/>
        <end position="220"/>
    </location>
</feature>
<dbReference type="PANTHER" id="PTHR32166:SF74">
    <property type="entry name" value="OS05G0256350 PROTEIN"/>
    <property type="match status" value="1"/>
</dbReference>
<evidence type="ECO:0000259" key="2">
    <source>
        <dbReference type="Pfam" id="PF05699"/>
    </source>
</evidence>
<dbReference type="InterPro" id="IPR012337">
    <property type="entry name" value="RNaseH-like_sf"/>
</dbReference>
<dbReference type="EMBL" id="HG670306">
    <property type="protein sequence ID" value="CDM85816.1"/>
    <property type="molecule type" value="Genomic_DNA"/>
</dbReference>
<evidence type="ECO:0000313" key="3">
    <source>
        <dbReference type="EMBL" id="CDM85816.1"/>
    </source>
</evidence>
<protein>
    <recommendedName>
        <fullName evidence="2">HAT C-terminal dimerisation domain-containing protein</fullName>
    </recommendedName>
</protein>
<gene>
    <name evidence="3" type="ORF">TRAES_3BF142600050CFD_c1</name>
</gene>
<organism evidence="3">
    <name type="scientific">Triticum aestivum</name>
    <name type="common">Wheat</name>
    <dbReference type="NCBI Taxonomy" id="4565"/>
    <lineage>
        <taxon>Eukaryota</taxon>
        <taxon>Viridiplantae</taxon>
        <taxon>Streptophyta</taxon>
        <taxon>Embryophyta</taxon>
        <taxon>Tracheophyta</taxon>
        <taxon>Spermatophyta</taxon>
        <taxon>Magnoliopsida</taxon>
        <taxon>Liliopsida</taxon>
        <taxon>Poales</taxon>
        <taxon>Poaceae</taxon>
        <taxon>BOP clade</taxon>
        <taxon>Pooideae</taxon>
        <taxon>Triticodae</taxon>
        <taxon>Triticeae</taxon>
        <taxon>Triticinae</taxon>
        <taxon>Triticum</taxon>
    </lineage>
</organism>
<name>A0A077S6I2_WHEAT</name>
<sequence length="335" mass="38570">MGSGDDSDLERNDVVLLKSTRGSGTSNSGAVVEWTVMFLLHGLMFEAKKHIVVRFDNDERKYKVAWDIIDKRWDSKLKTPLHLAGYYLNPHYYFANKSEIEHDGSFRAVVITCICKMIEDEETQDIVIEELNMYQDQQGSFGHEIAIRQRRNKNFNPAKWWLNHGTSTPKLRTLASRILNLTYSSSACERNWSAFEEVHTKKCNRLLHDRMRDLVFVKFNSKLRNKRENKNRDPIEKEVDDVLADYDNEFITGKEPTTEANEEQEKAHEDASEEAPNRASSSQGQAKRKRSSRPRKKIKTVSLQSLMAMRVETMPQVASSSESESDKSPSDSGEE</sequence>
<feature type="compositionally biased region" description="Basic residues" evidence="1">
    <location>
        <begin position="286"/>
        <end position="299"/>
    </location>
</feature>
<dbReference type="SUPFAM" id="SSF53098">
    <property type="entry name" value="Ribonuclease H-like"/>
    <property type="match status" value="1"/>
</dbReference>
<dbReference type="Pfam" id="PF05699">
    <property type="entry name" value="Dimer_Tnp_hAT"/>
    <property type="match status" value="1"/>
</dbReference>